<keyword evidence="1" id="KW-0472">Membrane</keyword>
<accession>A0ABP7GKN7</accession>
<feature type="transmembrane region" description="Helical" evidence="1">
    <location>
        <begin position="51"/>
        <end position="73"/>
    </location>
</feature>
<organism evidence="2 3">
    <name type="scientific">Microbacterium kribbense</name>
    <dbReference type="NCBI Taxonomy" id="433645"/>
    <lineage>
        <taxon>Bacteria</taxon>
        <taxon>Bacillati</taxon>
        <taxon>Actinomycetota</taxon>
        <taxon>Actinomycetes</taxon>
        <taxon>Micrococcales</taxon>
        <taxon>Microbacteriaceae</taxon>
        <taxon>Microbacterium</taxon>
    </lineage>
</organism>
<keyword evidence="3" id="KW-1185">Reference proteome</keyword>
<dbReference type="EMBL" id="BAABAF010000007">
    <property type="protein sequence ID" value="GAA3766801.1"/>
    <property type="molecule type" value="Genomic_DNA"/>
</dbReference>
<comment type="caution">
    <text evidence="2">The sequence shown here is derived from an EMBL/GenBank/DDBJ whole genome shotgun (WGS) entry which is preliminary data.</text>
</comment>
<proteinExistence type="predicted"/>
<name>A0ABP7GKN7_9MICO</name>
<gene>
    <name evidence="2" type="ORF">GCM10022240_19000</name>
</gene>
<protein>
    <submittedName>
        <fullName evidence="2">Uncharacterized protein</fullName>
    </submittedName>
</protein>
<keyword evidence="1" id="KW-1133">Transmembrane helix</keyword>
<evidence type="ECO:0000313" key="2">
    <source>
        <dbReference type="EMBL" id="GAA3766801.1"/>
    </source>
</evidence>
<sequence>MLRDPACCGRHAASLAEVADRVYQSPANMETTSDPDRQEAPMNAQIASDLVLAYVGLVVVLGVAGVAVSFFFLGRQNYRDR</sequence>
<evidence type="ECO:0000313" key="3">
    <source>
        <dbReference type="Proteomes" id="UP001500540"/>
    </source>
</evidence>
<keyword evidence="1" id="KW-0812">Transmembrane</keyword>
<dbReference type="Proteomes" id="UP001500540">
    <property type="component" value="Unassembled WGS sequence"/>
</dbReference>
<evidence type="ECO:0000256" key="1">
    <source>
        <dbReference type="SAM" id="Phobius"/>
    </source>
</evidence>
<reference evidence="3" key="1">
    <citation type="journal article" date="2019" name="Int. J. Syst. Evol. Microbiol.">
        <title>The Global Catalogue of Microorganisms (GCM) 10K type strain sequencing project: providing services to taxonomists for standard genome sequencing and annotation.</title>
        <authorList>
            <consortium name="The Broad Institute Genomics Platform"/>
            <consortium name="The Broad Institute Genome Sequencing Center for Infectious Disease"/>
            <person name="Wu L."/>
            <person name="Ma J."/>
        </authorList>
    </citation>
    <scope>NUCLEOTIDE SEQUENCE [LARGE SCALE GENOMIC DNA]</scope>
    <source>
        <strain evidence="3">JCM 16950</strain>
    </source>
</reference>